<dbReference type="InterPro" id="IPR033947">
    <property type="entry name" value="ETF_alpha_N"/>
</dbReference>
<keyword evidence="2" id="KW-0249">Electron transport</keyword>
<reference evidence="4 5" key="1">
    <citation type="submission" date="2018-03" db="EMBL/GenBank/DDBJ databases">
        <title>Comparative genomics illustrates the genes involved in a hyperalkaliphilic mechanisms of Serpentinomonas isolated from highly-alkaline calcium-rich serpentinized springs.</title>
        <authorList>
            <person name="Suzuki S."/>
            <person name="Ishii S."/>
            <person name="Walworth N."/>
            <person name="Bird L."/>
            <person name="Kuenen J.G."/>
            <person name="Nealson K.H."/>
        </authorList>
    </citation>
    <scope>NUCLEOTIDE SEQUENCE [LARGE SCALE GENOMIC DNA]</scope>
    <source>
        <strain evidence="4 5">83</strain>
    </source>
</reference>
<dbReference type="SUPFAM" id="SSF52402">
    <property type="entry name" value="Adenine nucleotide alpha hydrolases-like"/>
    <property type="match status" value="1"/>
</dbReference>
<dbReference type="SMART" id="SM00893">
    <property type="entry name" value="ETF"/>
    <property type="match status" value="1"/>
</dbReference>
<dbReference type="AlphaFoldDB" id="A0A2S9KD24"/>
<feature type="domain" description="Electron transfer flavoprotein alpha/beta-subunit N-terminal" evidence="3">
    <location>
        <begin position="3"/>
        <end position="185"/>
    </location>
</feature>
<dbReference type="GO" id="GO:0050660">
    <property type="term" value="F:flavin adenine dinucleotide binding"/>
    <property type="evidence" value="ECO:0007669"/>
    <property type="project" value="InterPro"/>
</dbReference>
<gene>
    <name evidence="4" type="ORF">C6P61_11885</name>
</gene>
<dbReference type="InterPro" id="IPR001308">
    <property type="entry name" value="ETF_a/FixB"/>
</dbReference>
<organism evidence="4 5">
    <name type="scientific">Malikia spinosa</name>
    <dbReference type="NCBI Taxonomy" id="86180"/>
    <lineage>
        <taxon>Bacteria</taxon>
        <taxon>Pseudomonadati</taxon>
        <taxon>Pseudomonadota</taxon>
        <taxon>Betaproteobacteria</taxon>
        <taxon>Burkholderiales</taxon>
        <taxon>Comamonadaceae</taxon>
        <taxon>Malikia</taxon>
    </lineage>
</organism>
<proteinExistence type="inferred from homology"/>
<dbReference type="Pfam" id="PF01012">
    <property type="entry name" value="ETF"/>
    <property type="match status" value="1"/>
</dbReference>
<dbReference type="InterPro" id="IPR014729">
    <property type="entry name" value="Rossmann-like_a/b/a_fold"/>
</dbReference>
<evidence type="ECO:0000256" key="1">
    <source>
        <dbReference type="ARBA" id="ARBA00005817"/>
    </source>
</evidence>
<name>A0A2S9KD24_9BURK</name>
<comment type="caution">
    <text evidence="4">The sequence shown here is derived from an EMBL/GenBank/DDBJ whole genome shotgun (WGS) entry which is preliminary data.</text>
</comment>
<dbReference type="CDD" id="cd01715">
    <property type="entry name" value="ETF_alpha"/>
    <property type="match status" value="1"/>
</dbReference>
<sequence length="197" mass="20202">MTVLVVAEHDSTSLKGETLHAITAASELVLLGSGEVHLLVAGQQAADAAIAATRVSGVARVIYAEGKFLAHGLVDNIAAQVLAISQDCSHILLPTTAWGERVAARVASMLGVSPVSDVRGFLSLNSFELLNDVGNAISTSQSRGEIKVLTVQTTGFDAAGQGGTATIEGVKAIVDSRISPIIRVKHAKGACPELLAA</sequence>
<evidence type="ECO:0000313" key="4">
    <source>
        <dbReference type="EMBL" id="PRD68306.1"/>
    </source>
</evidence>
<comment type="similarity">
    <text evidence="1">Belongs to the ETF alpha-subunit/FixB family.</text>
</comment>
<dbReference type="Proteomes" id="UP000238326">
    <property type="component" value="Unassembled WGS sequence"/>
</dbReference>
<dbReference type="OrthoDB" id="9770286at2"/>
<accession>A0A2S9KD24</accession>
<dbReference type="PANTHER" id="PTHR43153">
    <property type="entry name" value="ELECTRON TRANSFER FLAVOPROTEIN ALPHA"/>
    <property type="match status" value="1"/>
</dbReference>
<evidence type="ECO:0000313" key="5">
    <source>
        <dbReference type="Proteomes" id="UP000238326"/>
    </source>
</evidence>
<keyword evidence="5" id="KW-1185">Reference proteome</keyword>
<evidence type="ECO:0000259" key="3">
    <source>
        <dbReference type="SMART" id="SM00893"/>
    </source>
</evidence>
<dbReference type="EMBL" id="PVLR01000034">
    <property type="protein sequence ID" value="PRD68306.1"/>
    <property type="molecule type" value="Genomic_DNA"/>
</dbReference>
<dbReference type="GO" id="GO:0009055">
    <property type="term" value="F:electron transfer activity"/>
    <property type="evidence" value="ECO:0007669"/>
    <property type="project" value="InterPro"/>
</dbReference>
<dbReference type="PANTHER" id="PTHR43153:SF1">
    <property type="entry name" value="ELECTRON TRANSFER FLAVOPROTEIN SUBUNIT ALPHA, MITOCHONDRIAL"/>
    <property type="match status" value="1"/>
</dbReference>
<dbReference type="RefSeq" id="WP_105730147.1">
    <property type="nucleotide sequence ID" value="NZ_PVLR01000034.1"/>
</dbReference>
<dbReference type="InterPro" id="IPR014730">
    <property type="entry name" value="ETF_a/b_N"/>
</dbReference>
<dbReference type="GO" id="GO:0033539">
    <property type="term" value="P:fatty acid beta-oxidation using acyl-CoA dehydrogenase"/>
    <property type="evidence" value="ECO:0007669"/>
    <property type="project" value="TreeGrafter"/>
</dbReference>
<keyword evidence="2" id="KW-0813">Transport</keyword>
<dbReference type="Gene3D" id="3.40.50.620">
    <property type="entry name" value="HUPs"/>
    <property type="match status" value="1"/>
</dbReference>
<evidence type="ECO:0000256" key="2">
    <source>
        <dbReference type="ARBA" id="ARBA00022982"/>
    </source>
</evidence>
<protein>
    <recommendedName>
        <fullName evidence="3">Electron transfer flavoprotein alpha/beta-subunit N-terminal domain-containing protein</fullName>
    </recommendedName>
</protein>